<protein>
    <submittedName>
        <fullName evidence="1">Uncharacterized protein</fullName>
    </submittedName>
</protein>
<evidence type="ECO:0000313" key="2">
    <source>
        <dbReference type="Proteomes" id="UP000183843"/>
    </source>
</evidence>
<proteinExistence type="predicted"/>
<reference evidence="1 2" key="1">
    <citation type="submission" date="2016-10" db="EMBL/GenBank/DDBJ databases">
        <authorList>
            <person name="de Groot N.N."/>
        </authorList>
    </citation>
    <scope>NUCLEOTIDE SEQUENCE [LARGE SCALE GENOMIC DNA]</scope>
    <source>
        <strain evidence="1 2">L14</strain>
    </source>
</reference>
<accession>A0A1I0VDK9</accession>
<dbReference type="EMBL" id="FOJX01000001">
    <property type="protein sequence ID" value="SFA74529.1"/>
    <property type="molecule type" value="Genomic_DNA"/>
</dbReference>
<sequence length="33" mass="3665">MALFFDEKASETTSGAFAICDFFTEAKEDLIIC</sequence>
<name>A0A1I0VDK9_SELRU</name>
<evidence type="ECO:0000313" key="1">
    <source>
        <dbReference type="EMBL" id="SFA74529.1"/>
    </source>
</evidence>
<organism evidence="1 2">
    <name type="scientific">Selenomonas ruminantium</name>
    <dbReference type="NCBI Taxonomy" id="971"/>
    <lineage>
        <taxon>Bacteria</taxon>
        <taxon>Bacillati</taxon>
        <taxon>Bacillota</taxon>
        <taxon>Negativicutes</taxon>
        <taxon>Selenomonadales</taxon>
        <taxon>Selenomonadaceae</taxon>
        <taxon>Selenomonas</taxon>
    </lineage>
</organism>
<dbReference type="AlphaFoldDB" id="A0A1I0VDK9"/>
<gene>
    <name evidence="1" type="ORF">SAMN05216587_101525</name>
</gene>
<dbReference type="Proteomes" id="UP000183843">
    <property type="component" value="Unassembled WGS sequence"/>
</dbReference>